<dbReference type="AlphaFoldDB" id="A0A410FT38"/>
<dbReference type="Proteomes" id="UP000287233">
    <property type="component" value="Chromosome"/>
</dbReference>
<feature type="transmembrane region" description="Helical" evidence="6">
    <location>
        <begin position="6"/>
        <end position="24"/>
    </location>
</feature>
<keyword evidence="4 6" id="KW-1133">Transmembrane helix</keyword>
<reference evidence="8" key="1">
    <citation type="submission" date="2018-12" db="EMBL/GenBank/DDBJ databases">
        <title>Complete genome sequence of an uncultured bacterium of the candidate phylum Bipolaricaulota.</title>
        <authorList>
            <person name="Kadnikov V.V."/>
            <person name="Mardanov A.V."/>
            <person name="Beletsky A.V."/>
            <person name="Frank Y.A."/>
            <person name="Karnachuk O.V."/>
            <person name="Ravin N.V."/>
        </authorList>
    </citation>
    <scope>NUCLEOTIDE SEQUENCE [LARGE SCALE GENOMIC DNA]</scope>
</reference>
<evidence type="ECO:0000256" key="3">
    <source>
        <dbReference type="ARBA" id="ARBA00022692"/>
    </source>
</evidence>
<feature type="transmembrane region" description="Helical" evidence="6">
    <location>
        <begin position="222"/>
        <end position="239"/>
    </location>
</feature>
<evidence type="ECO:0000256" key="1">
    <source>
        <dbReference type="ARBA" id="ARBA00004651"/>
    </source>
</evidence>
<gene>
    <name evidence="7" type="ORF">BIP78_0386</name>
</gene>
<sequence>MDWTSWLIGTVSRALAFGVPLLWGTLGEIYAERSGVVNLGVEGMMILGAYAGFAVAQTYGHPGWGLLAAAVVGMVAALWHAFLTVTLRANQYVSGLALTLFGLGLAGLLGRGWEGRPLRAPLGPIVVPVLGDIPVLGPMVFRDQTILTYLGIAAAVVLWIVLFRTRWGIVVRSVGESPATADAVGIHVGLVRYLCVAVGGLLAGVGGGYLSVAYRPSWTEGMTAGMGWIVIALTIFASWNPLRAIWGAFFFGALYHLSFRLQAYVSPELLKMMPYAFAILVLAVSGFGGARRRRGAPGALGLPYVRGER</sequence>
<feature type="transmembrane region" description="Helical" evidence="6">
    <location>
        <begin position="272"/>
        <end position="290"/>
    </location>
</feature>
<dbReference type="InterPro" id="IPR001851">
    <property type="entry name" value="ABC_transp_permease"/>
</dbReference>
<dbReference type="GO" id="GO:0022857">
    <property type="term" value="F:transmembrane transporter activity"/>
    <property type="evidence" value="ECO:0007669"/>
    <property type="project" value="InterPro"/>
</dbReference>
<dbReference type="Pfam" id="PF02653">
    <property type="entry name" value="BPD_transp_2"/>
    <property type="match status" value="1"/>
</dbReference>
<feature type="transmembrane region" description="Helical" evidence="6">
    <location>
        <begin position="146"/>
        <end position="163"/>
    </location>
</feature>
<evidence type="ECO:0000256" key="5">
    <source>
        <dbReference type="ARBA" id="ARBA00023136"/>
    </source>
</evidence>
<dbReference type="CDD" id="cd06580">
    <property type="entry name" value="TM_PBP1_transp_TpRbsC_like"/>
    <property type="match status" value="1"/>
</dbReference>
<evidence type="ECO:0000313" key="7">
    <source>
        <dbReference type="EMBL" id="QAA76152.1"/>
    </source>
</evidence>
<feature type="transmembrane region" description="Helical" evidence="6">
    <location>
        <begin position="63"/>
        <end position="85"/>
    </location>
</feature>
<evidence type="ECO:0000256" key="2">
    <source>
        <dbReference type="ARBA" id="ARBA00022475"/>
    </source>
</evidence>
<dbReference type="GO" id="GO:0005886">
    <property type="term" value="C:plasma membrane"/>
    <property type="evidence" value="ECO:0007669"/>
    <property type="project" value="UniProtKB-SubCell"/>
</dbReference>
<evidence type="ECO:0000313" key="8">
    <source>
        <dbReference type="Proteomes" id="UP000287233"/>
    </source>
</evidence>
<feature type="transmembrane region" description="Helical" evidence="6">
    <location>
        <begin position="92"/>
        <end position="113"/>
    </location>
</feature>
<keyword evidence="2" id="KW-1003">Cell membrane</keyword>
<accession>A0A410FT38</accession>
<name>A0A410FT38_BIPS1</name>
<organism evidence="7 8">
    <name type="scientific">Bipolaricaulis sibiricus</name>
    <dbReference type="NCBI Taxonomy" id="2501609"/>
    <lineage>
        <taxon>Bacteria</taxon>
        <taxon>Candidatus Bipolaricaulota</taxon>
        <taxon>Candidatus Bipolaricaulia</taxon>
        <taxon>Candidatus Bipolaricaulales</taxon>
        <taxon>Candidatus Bipolaricaulaceae</taxon>
        <taxon>Candidatus Bipolaricaulis</taxon>
    </lineage>
</organism>
<evidence type="ECO:0000256" key="6">
    <source>
        <dbReference type="SAM" id="Phobius"/>
    </source>
</evidence>
<keyword evidence="3 6" id="KW-0812">Transmembrane</keyword>
<feature type="transmembrane region" description="Helical" evidence="6">
    <location>
        <begin position="190"/>
        <end position="210"/>
    </location>
</feature>
<feature type="transmembrane region" description="Helical" evidence="6">
    <location>
        <begin position="246"/>
        <end position="266"/>
    </location>
</feature>
<dbReference type="EMBL" id="CP034928">
    <property type="protein sequence ID" value="QAA76152.1"/>
    <property type="molecule type" value="Genomic_DNA"/>
</dbReference>
<dbReference type="PANTHER" id="PTHR43370">
    <property type="entry name" value="SUGAR ABC TRANSPORTER INTEGRAL MEMBRANE PROTEIN-RELATED"/>
    <property type="match status" value="1"/>
</dbReference>
<dbReference type="KEGG" id="bih:BIP78_0386"/>
<evidence type="ECO:0000256" key="4">
    <source>
        <dbReference type="ARBA" id="ARBA00022989"/>
    </source>
</evidence>
<comment type="subcellular location">
    <subcellularLocation>
        <location evidence="1">Cell membrane</location>
        <topology evidence="1">Multi-pass membrane protein</topology>
    </subcellularLocation>
</comment>
<feature type="transmembrane region" description="Helical" evidence="6">
    <location>
        <begin position="36"/>
        <end position="57"/>
    </location>
</feature>
<keyword evidence="5 6" id="KW-0472">Membrane</keyword>
<proteinExistence type="predicted"/>
<protein>
    <recommendedName>
        <fullName evidence="9">Nucleoside ABC transporter, permease protein 2</fullName>
    </recommendedName>
</protein>
<evidence type="ECO:0008006" key="9">
    <source>
        <dbReference type="Google" id="ProtNLM"/>
    </source>
</evidence>
<dbReference type="PANTHER" id="PTHR43370:SF2">
    <property type="entry name" value="ABC TRANSPORTER PERMEASE PROTEIN"/>
    <property type="match status" value="1"/>
</dbReference>